<name>A0ABW4NHC4_9SPHN</name>
<feature type="domain" description="EAL" evidence="1">
    <location>
        <begin position="258"/>
        <end position="511"/>
    </location>
</feature>
<accession>A0ABW4NHC4</accession>
<dbReference type="PANTHER" id="PTHR33121:SF79">
    <property type="entry name" value="CYCLIC DI-GMP PHOSPHODIESTERASE PDED-RELATED"/>
    <property type="match status" value="1"/>
</dbReference>
<dbReference type="Gene3D" id="3.20.20.450">
    <property type="entry name" value="EAL domain"/>
    <property type="match status" value="1"/>
</dbReference>
<comment type="caution">
    <text evidence="2">The sequence shown here is derived from an EMBL/GenBank/DDBJ whole genome shotgun (WGS) entry which is preliminary data.</text>
</comment>
<reference evidence="3" key="1">
    <citation type="journal article" date="2019" name="Int. J. Syst. Evol. Microbiol.">
        <title>The Global Catalogue of Microorganisms (GCM) 10K type strain sequencing project: providing services to taxonomists for standard genome sequencing and annotation.</title>
        <authorList>
            <consortium name="The Broad Institute Genomics Platform"/>
            <consortium name="The Broad Institute Genome Sequencing Center for Infectious Disease"/>
            <person name="Wu L."/>
            <person name="Ma J."/>
        </authorList>
    </citation>
    <scope>NUCLEOTIDE SEQUENCE [LARGE SCALE GENOMIC DNA]</scope>
    <source>
        <strain evidence="3">Q85</strain>
    </source>
</reference>
<dbReference type="SMART" id="SM00052">
    <property type="entry name" value="EAL"/>
    <property type="match status" value="1"/>
</dbReference>
<dbReference type="PANTHER" id="PTHR33121">
    <property type="entry name" value="CYCLIC DI-GMP PHOSPHODIESTERASE PDEF"/>
    <property type="match status" value="1"/>
</dbReference>
<dbReference type="PROSITE" id="PS50883">
    <property type="entry name" value="EAL"/>
    <property type="match status" value="1"/>
</dbReference>
<sequence>MKTVDVSDSFAKPLFILSFRQRDELAAMVSRAGWRPIAARRDEGLAGRVAASGTQVVVVDARGAPEDGLAAVRAIGDSARSAGQAVLLLVSRNDVAILDEALAAGATQFLVSPIPEAEFAHALRYAEHYAARVSGGAPVREARWVSPLGWRYDPGRRSLQVTTELAQLAGIAEEGSAWVAWRRQSREVRARLRNALRRLGEDESTAFAHDLPGVGRVVAHLQRDTRNGRLHGLVEPIGDPPDAGAAVRDVFARRSRSVVALARELPAALVDGDIDVVFQPQVELATGRIVGVEALARWTHPRLGEVGAETLLAAAARAGRSGEVSAYLQLRALTQAALWPAALDGLRVAVNVAAEDVAAAGFVEDLLERIDSSGLARERVTVEVTESGLIERLDIAAGMLAQVRAAGCRTAIDDFGTGYSSLAYLNALPIDYLKLDKSLTAGIAGNPRDRVVVRGVIDMAASLGLDVIAEGVETVEQRDLLAEAGCRLFQGYLCAPGVDSVTLEGLVRATADE</sequence>
<protein>
    <submittedName>
        <fullName evidence="2">EAL domain-containing protein</fullName>
    </submittedName>
</protein>
<evidence type="ECO:0000313" key="2">
    <source>
        <dbReference type="EMBL" id="MFD1788934.1"/>
    </source>
</evidence>
<evidence type="ECO:0000259" key="1">
    <source>
        <dbReference type="PROSITE" id="PS50883"/>
    </source>
</evidence>
<dbReference type="Pfam" id="PF00563">
    <property type="entry name" value="EAL"/>
    <property type="match status" value="1"/>
</dbReference>
<dbReference type="CDD" id="cd01948">
    <property type="entry name" value="EAL"/>
    <property type="match status" value="1"/>
</dbReference>
<proteinExistence type="predicted"/>
<dbReference type="EMBL" id="JBHUFC010000006">
    <property type="protein sequence ID" value="MFD1788934.1"/>
    <property type="molecule type" value="Genomic_DNA"/>
</dbReference>
<dbReference type="InterPro" id="IPR001633">
    <property type="entry name" value="EAL_dom"/>
</dbReference>
<keyword evidence="3" id="KW-1185">Reference proteome</keyword>
<dbReference type="SUPFAM" id="SSF141868">
    <property type="entry name" value="EAL domain-like"/>
    <property type="match status" value="1"/>
</dbReference>
<evidence type="ECO:0000313" key="3">
    <source>
        <dbReference type="Proteomes" id="UP001597283"/>
    </source>
</evidence>
<organism evidence="2 3">
    <name type="scientific">Sphingomonas floccifaciens</name>
    <dbReference type="NCBI Taxonomy" id="1844115"/>
    <lineage>
        <taxon>Bacteria</taxon>
        <taxon>Pseudomonadati</taxon>
        <taxon>Pseudomonadota</taxon>
        <taxon>Alphaproteobacteria</taxon>
        <taxon>Sphingomonadales</taxon>
        <taxon>Sphingomonadaceae</taxon>
        <taxon>Sphingomonas</taxon>
    </lineage>
</organism>
<dbReference type="InterPro" id="IPR050706">
    <property type="entry name" value="Cyclic-di-GMP_PDE-like"/>
</dbReference>
<dbReference type="InterPro" id="IPR011006">
    <property type="entry name" value="CheY-like_superfamily"/>
</dbReference>
<dbReference type="Proteomes" id="UP001597283">
    <property type="component" value="Unassembled WGS sequence"/>
</dbReference>
<dbReference type="RefSeq" id="WP_380941304.1">
    <property type="nucleotide sequence ID" value="NZ_JBHUFC010000006.1"/>
</dbReference>
<dbReference type="SUPFAM" id="SSF52172">
    <property type="entry name" value="CheY-like"/>
    <property type="match status" value="1"/>
</dbReference>
<dbReference type="Gene3D" id="3.40.50.2300">
    <property type="match status" value="1"/>
</dbReference>
<gene>
    <name evidence="2" type="ORF">ACFSC3_15315</name>
</gene>
<dbReference type="InterPro" id="IPR035919">
    <property type="entry name" value="EAL_sf"/>
</dbReference>